<keyword evidence="2" id="KW-0472">Membrane</keyword>
<proteinExistence type="predicted"/>
<evidence type="ECO:0000313" key="5">
    <source>
        <dbReference type="Proteomes" id="UP000295294"/>
    </source>
</evidence>
<keyword evidence="2" id="KW-0812">Transmembrane</keyword>
<dbReference type="Proteomes" id="UP000295294">
    <property type="component" value="Chromosome 2"/>
</dbReference>
<dbReference type="AlphaFoldDB" id="A0A4P7L965"/>
<accession>A0A4P7L965</accession>
<name>A0A4P7L965_9BURK</name>
<dbReference type="Pfam" id="PF13400">
    <property type="entry name" value="Tad"/>
    <property type="match status" value="1"/>
</dbReference>
<reference evidence="4 5" key="1">
    <citation type="submission" date="2019-03" db="EMBL/GenBank/DDBJ databases">
        <title>Efficiently degradation of phenoxyalkanoic acid herbicides by Cupriavidus oxalaticus strain X32.</title>
        <authorList>
            <person name="Sheng X."/>
        </authorList>
    </citation>
    <scope>NUCLEOTIDE SEQUENCE [LARGE SCALE GENOMIC DNA]</scope>
    <source>
        <strain evidence="4 5">X32</strain>
    </source>
</reference>
<sequence length="420" mass="44204">MSRPTTYRGRRTTWRKRQRGAIAIIVGLSLAVLIGFVGLALDLGKLYVTKSELQNSVDACALAAARDVTGATPLLVSEAAGLATGTSNAAMFQNEAVKMVKDLNVSYSDTPDGTYYTKNDVPYALDKVKYVKCTAERTDIAHWFIHLLNLLPGIDIQPSTVSAMGVATTTSAQTACAIPVYVCTPPTANPPKTAYNKGDWIASKVDPKDPYGPGSFGWADLSPPGGGASELANLIAGSGQCDLPAVGSKVGEPGEIAALIAAWNTRFGIYTGSYKGPADGTPDFTGFSYSVTTWNPPNGGNAYADFIQKRGANAPYQTDASSGLTTKGTASTQEVHKAGADRRLVHVPMVDCTEFASTKLAKVVSWNCMLMVQPMQEPSAKEVVYLEYLGNSKDATSPCATQGVPGSDTGSGPRVPVLVQ</sequence>
<protein>
    <submittedName>
        <fullName evidence="4">Pilus assembly protein TadG</fullName>
    </submittedName>
</protein>
<evidence type="ECO:0000259" key="3">
    <source>
        <dbReference type="Pfam" id="PF13400"/>
    </source>
</evidence>
<dbReference type="EMBL" id="CP038635">
    <property type="protein sequence ID" value="QBY52344.1"/>
    <property type="molecule type" value="Genomic_DNA"/>
</dbReference>
<evidence type="ECO:0000313" key="4">
    <source>
        <dbReference type="EMBL" id="QBY52344.1"/>
    </source>
</evidence>
<feature type="domain" description="Putative Flp pilus-assembly TadG-like N-terminal" evidence="3">
    <location>
        <begin position="20"/>
        <end position="67"/>
    </location>
</feature>
<gene>
    <name evidence="4" type="ORF">E0W60_14105</name>
</gene>
<keyword evidence="2" id="KW-1133">Transmembrane helix</keyword>
<evidence type="ECO:0000256" key="1">
    <source>
        <dbReference type="SAM" id="MobiDB-lite"/>
    </source>
</evidence>
<organism evidence="4 5">
    <name type="scientific">Cupriavidus oxalaticus</name>
    <dbReference type="NCBI Taxonomy" id="96344"/>
    <lineage>
        <taxon>Bacteria</taxon>
        <taxon>Pseudomonadati</taxon>
        <taxon>Pseudomonadota</taxon>
        <taxon>Betaproteobacteria</taxon>
        <taxon>Burkholderiales</taxon>
        <taxon>Burkholderiaceae</taxon>
        <taxon>Cupriavidus</taxon>
    </lineage>
</organism>
<dbReference type="InterPro" id="IPR028087">
    <property type="entry name" value="Tad_N"/>
</dbReference>
<dbReference type="RefSeq" id="WP_135704700.1">
    <property type="nucleotide sequence ID" value="NZ_CP038635.1"/>
</dbReference>
<feature type="region of interest" description="Disordered" evidence="1">
    <location>
        <begin position="396"/>
        <end position="420"/>
    </location>
</feature>
<evidence type="ECO:0000256" key="2">
    <source>
        <dbReference type="SAM" id="Phobius"/>
    </source>
</evidence>
<feature type="transmembrane region" description="Helical" evidence="2">
    <location>
        <begin position="21"/>
        <end position="41"/>
    </location>
</feature>
<dbReference type="KEGG" id="cox:E0W60_14105"/>
<dbReference type="OrthoDB" id="8595764at2"/>